<name>A0A2W5BY06_9BACT</name>
<sequence>MSNINVFEFSPAAPETKHVASVCGIHVSPSGPYIHLFEIEENAGGLVSENILTAAKAARDYFFPNHGLSDINWQFVKGPWITPVTFNEKNGLCTKITFQNGSVHDGIRFNRMLRGSVENYETMIGNKSVIETFAQGDKLYEGGSREFYPVLTPDAPGGNLYYKATFDSDHMRNDFEIIIADSTKVRALWERQSTTLEQTLCTLKKTWEEVNKETWATGYDAILHQSSRETSAQHLRGSIIGRAIEMPYISYGLNRERPLQFSNGRHRLFNPINCGAPFVPVEMYKTEGTEIFKEICGWKIGAAKIAYPNMVAKLDRFD</sequence>
<protein>
    <submittedName>
        <fullName evidence="1">Uncharacterized protein</fullName>
    </submittedName>
</protein>
<reference evidence="1 2" key="1">
    <citation type="submission" date="2017-08" db="EMBL/GenBank/DDBJ databases">
        <title>Infants hospitalized years apart are colonized by the same room-sourced microbial strains.</title>
        <authorList>
            <person name="Brooks B."/>
            <person name="Olm M.R."/>
            <person name="Firek B.A."/>
            <person name="Baker R."/>
            <person name="Thomas B.C."/>
            <person name="Morowitz M.J."/>
            <person name="Banfield J.F."/>
        </authorList>
    </citation>
    <scope>NUCLEOTIDE SEQUENCE [LARGE SCALE GENOMIC DNA]</scope>
    <source>
        <strain evidence="1">S2_018_000_R2_104</strain>
    </source>
</reference>
<gene>
    <name evidence="1" type="ORF">DI626_06085</name>
</gene>
<proteinExistence type="predicted"/>
<comment type="caution">
    <text evidence="1">The sequence shown here is derived from an EMBL/GenBank/DDBJ whole genome shotgun (WGS) entry which is preliminary data.</text>
</comment>
<dbReference type="EMBL" id="QFNK01000105">
    <property type="protein sequence ID" value="PZO86608.1"/>
    <property type="molecule type" value="Genomic_DNA"/>
</dbReference>
<dbReference type="Proteomes" id="UP000249557">
    <property type="component" value="Unassembled WGS sequence"/>
</dbReference>
<organism evidence="1 2">
    <name type="scientific">Micavibrio aeruginosavorus</name>
    <dbReference type="NCBI Taxonomy" id="349221"/>
    <lineage>
        <taxon>Bacteria</taxon>
        <taxon>Pseudomonadati</taxon>
        <taxon>Bdellovibrionota</taxon>
        <taxon>Bdellovibrionia</taxon>
        <taxon>Bdellovibrionales</taxon>
        <taxon>Pseudobdellovibrionaceae</taxon>
        <taxon>Micavibrio</taxon>
    </lineage>
</organism>
<evidence type="ECO:0000313" key="1">
    <source>
        <dbReference type="EMBL" id="PZO86608.1"/>
    </source>
</evidence>
<accession>A0A2W5BY06</accession>
<evidence type="ECO:0000313" key="2">
    <source>
        <dbReference type="Proteomes" id="UP000249557"/>
    </source>
</evidence>
<dbReference type="AlphaFoldDB" id="A0A2W5BY06"/>